<dbReference type="PANTHER" id="PTHR43711:SF1">
    <property type="entry name" value="HISTIDINE KINASE 1"/>
    <property type="match status" value="1"/>
</dbReference>
<dbReference type="Gene3D" id="1.10.287.130">
    <property type="match status" value="1"/>
</dbReference>
<keyword evidence="6 12" id="KW-0418">Kinase</keyword>
<evidence type="ECO:0000259" key="10">
    <source>
        <dbReference type="PROSITE" id="PS50109"/>
    </source>
</evidence>
<dbReference type="PROSITE" id="PS50885">
    <property type="entry name" value="HAMP"/>
    <property type="match status" value="1"/>
</dbReference>
<evidence type="ECO:0000256" key="7">
    <source>
        <dbReference type="ARBA" id="ARBA00023012"/>
    </source>
</evidence>
<dbReference type="CDD" id="cd00075">
    <property type="entry name" value="HATPase"/>
    <property type="match status" value="1"/>
</dbReference>
<sequence length="499" mass="56261">MKTKNTLFYQIAGILLLVFLLLAFLITRSSVRFSEDYHNEITQGLNKNVAKYIVEEVKGLYDGDSVAASKMGDLMHHVMATNPATEVYLLDLDGNILKHVAMDKEVKANKIDLEPIHKFIAADGEDYIKGDDPKLPGEKKIFSAAPYIHEGEKVGYIYTIVGGNDYDSLLSKHEGSYIRRLSVQNILYALFTALVISLLAIYFLTRNFNKITSAFKSFQNGNHDARINGVNNGEMGLLATTYNEMADTIQGNFKKLKSVDHLRKELMANISHDLRTPIASIRGFIETLMIKKDELSETDKERYMQIVLKNSDRLKKLVDDLFELSKLEAKQRELQPEPIQMAEIIQDTADKYRFLAREKGISINTIYSKDLPLVYGDIALIDRVLQNIIDNAITHCEKGDIVTLDLSREADEIKVSIADTGSGIAPQELPHIFERYRKGKLLTDSEKGSGLGLAIVKKIMDLHKVNIYVNSVLDKGTEFYFSLPIHNKYSNAQGHCSDK</sequence>
<dbReference type="SMART" id="SM00304">
    <property type="entry name" value="HAMP"/>
    <property type="match status" value="1"/>
</dbReference>
<dbReference type="SMART" id="SM00388">
    <property type="entry name" value="HisKA"/>
    <property type="match status" value="1"/>
</dbReference>
<evidence type="ECO:0000256" key="1">
    <source>
        <dbReference type="ARBA" id="ARBA00000085"/>
    </source>
</evidence>
<dbReference type="EMBL" id="JAKVTV010000005">
    <property type="protein sequence ID" value="MCH4824228.1"/>
    <property type="molecule type" value="Genomic_DNA"/>
</dbReference>
<evidence type="ECO:0000256" key="9">
    <source>
        <dbReference type="SAM" id="Phobius"/>
    </source>
</evidence>
<dbReference type="Pfam" id="PF00672">
    <property type="entry name" value="HAMP"/>
    <property type="match status" value="1"/>
</dbReference>
<evidence type="ECO:0000259" key="11">
    <source>
        <dbReference type="PROSITE" id="PS50885"/>
    </source>
</evidence>
<feature type="domain" description="Histidine kinase" evidence="10">
    <location>
        <begin position="269"/>
        <end position="487"/>
    </location>
</feature>
<dbReference type="InterPro" id="IPR036097">
    <property type="entry name" value="HisK_dim/P_sf"/>
</dbReference>
<gene>
    <name evidence="12" type="ORF">ML462_13705</name>
</gene>
<dbReference type="InterPro" id="IPR003661">
    <property type="entry name" value="HisK_dim/P_dom"/>
</dbReference>
<organism evidence="12 13">
    <name type="scientific">Christiangramia lutea</name>
    <dbReference type="NCBI Taxonomy" id="1607951"/>
    <lineage>
        <taxon>Bacteria</taxon>
        <taxon>Pseudomonadati</taxon>
        <taxon>Bacteroidota</taxon>
        <taxon>Flavobacteriia</taxon>
        <taxon>Flavobacteriales</taxon>
        <taxon>Flavobacteriaceae</taxon>
        <taxon>Christiangramia</taxon>
    </lineage>
</organism>
<dbReference type="InterPro" id="IPR005467">
    <property type="entry name" value="His_kinase_dom"/>
</dbReference>
<dbReference type="Gene3D" id="3.30.565.10">
    <property type="entry name" value="Histidine kinase-like ATPase, C-terminal domain"/>
    <property type="match status" value="1"/>
</dbReference>
<accession>A0A9X1V872</accession>
<keyword evidence="4" id="KW-0597">Phosphoprotein</keyword>
<dbReference type="SUPFAM" id="SSF158472">
    <property type="entry name" value="HAMP domain-like"/>
    <property type="match status" value="1"/>
</dbReference>
<name>A0A9X1V872_9FLAO</name>
<dbReference type="InterPro" id="IPR050736">
    <property type="entry name" value="Sensor_HK_Regulatory"/>
</dbReference>
<evidence type="ECO:0000256" key="3">
    <source>
        <dbReference type="ARBA" id="ARBA00012438"/>
    </source>
</evidence>
<dbReference type="InterPro" id="IPR036890">
    <property type="entry name" value="HATPase_C_sf"/>
</dbReference>
<comment type="catalytic activity">
    <reaction evidence="1">
        <text>ATP + protein L-histidine = ADP + protein N-phospho-L-histidine.</text>
        <dbReference type="EC" id="2.7.13.3"/>
    </reaction>
</comment>
<dbReference type="CDD" id="cd00082">
    <property type="entry name" value="HisKA"/>
    <property type="match status" value="1"/>
</dbReference>
<comment type="caution">
    <text evidence="12">The sequence shown here is derived from an EMBL/GenBank/DDBJ whole genome shotgun (WGS) entry which is preliminary data.</text>
</comment>
<keyword evidence="9" id="KW-0812">Transmembrane</keyword>
<reference evidence="12" key="1">
    <citation type="submission" date="2022-03" db="EMBL/GenBank/DDBJ databases">
        <title>Gramella crocea sp. nov., isolated from activated sludge of a seafood processing plant.</title>
        <authorList>
            <person name="Zhang X."/>
        </authorList>
    </citation>
    <scope>NUCLEOTIDE SEQUENCE</scope>
    <source>
        <strain evidence="12">YJ019</strain>
    </source>
</reference>
<feature type="domain" description="HAMP" evidence="11">
    <location>
        <begin position="202"/>
        <end position="254"/>
    </location>
</feature>
<evidence type="ECO:0000313" key="13">
    <source>
        <dbReference type="Proteomes" id="UP001139226"/>
    </source>
</evidence>
<dbReference type="GO" id="GO:0000155">
    <property type="term" value="F:phosphorelay sensor kinase activity"/>
    <property type="evidence" value="ECO:0007669"/>
    <property type="project" value="InterPro"/>
</dbReference>
<dbReference type="PRINTS" id="PR00344">
    <property type="entry name" value="BCTRLSENSOR"/>
</dbReference>
<dbReference type="RefSeq" id="WP_240714396.1">
    <property type="nucleotide sequence ID" value="NZ_JAKVTV010000005.1"/>
</dbReference>
<protein>
    <recommendedName>
        <fullName evidence="3">histidine kinase</fullName>
        <ecNumber evidence="3">2.7.13.3</ecNumber>
    </recommendedName>
</protein>
<dbReference type="FunFam" id="1.10.287.130:FF:000001">
    <property type="entry name" value="Two-component sensor histidine kinase"/>
    <property type="match status" value="1"/>
</dbReference>
<dbReference type="InterPro" id="IPR003594">
    <property type="entry name" value="HATPase_dom"/>
</dbReference>
<dbReference type="Proteomes" id="UP001139226">
    <property type="component" value="Unassembled WGS sequence"/>
</dbReference>
<keyword evidence="8 9" id="KW-0472">Membrane</keyword>
<dbReference type="SUPFAM" id="SSF55874">
    <property type="entry name" value="ATPase domain of HSP90 chaperone/DNA topoisomerase II/histidine kinase"/>
    <property type="match status" value="1"/>
</dbReference>
<comment type="subcellular location">
    <subcellularLocation>
        <location evidence="2">Membrane</location>
    </subcellularLocation>
</comment>
<proteinExistence type="predicted"/>
<evidence type="ECO:0000256" key="8">
    <source>
        <dbReference type="ARBA" id="ARBA00023136"/>
    </source>
</evidence>
<dbReference type="GO" id="GO:0016020">
    <property type="term" value="C:membrane"/>
    <property type="evidence" value="ECO:0007669"/>
    <property type="project" value="UniProtKB-SubCell"/>
</dbReference>
<dbReference type="PANTHER" id="PTHR43711">
    <property type="entry name" value="TWO-COMPONENT HISTIDINE KINASE"/>
    <property type="match status" value="1"/>
</dbReference>
<dbReference type="CDD" id="cd06225">
    <property type="entry name" value="HAMP"/>
    <property type="match status" value="1"/>
</dbReference>
<keyword evidence="9" id="KW-1133">Transmembrane helix</keyword>
<dbReference type="EC" id="2.7.13.3" evidence="3"/>
<evidence type="ECO:0000256" key="2">
    <source>
        <dbReference type="ARBA" id="ARBA00004370"/>
    </source>
</evidence>
<evidence type="ECO:0000256" key="5">
    <source>
        <dbReference type="ARBA" id="ARBA00022679"/>
    </source>
</evidence>
<feature type="transmembrane region" description="Helical" evidence="9">
    <location>
        <begin position="186"/>
        <end position="204"/>
    </location>
</feature>
<dbReference type="InterPro" id="IPR003660">
    <property type="entry name" value="HAMP_dom"/>
</dbReference>
<evidence type="ECO:0000313" key="12">
    <source>
        <dbReference type="EMBL" id="MCH4824228.1"/>
    </source>
</evidence>
<dbReference type="PROSITE" id="PS50109">
    <property type="entry name" value="HIS_KIN"/>
    <property type="match status" value="1"/>
</dbReference>
<keyword evidence="5" id="KW-0808">Transferase</keyword>
<dbReference type="SUPFAM" id="SSF47384">
    <property type="entry name" value="Homodimeric domain of signal transducing histidine kinase"/>
    <property type="match status" value="1"/>
</dbReference>
<keyword evidence="7" id="KW-0902">Two-component regulatory system</keyword>
<feature type="transmembrane region" description="Helical" evidence="9">
    <location>
        <begin position="6"/>
        <end position="26"/>
    </location>
</feature>
<dbReference type="FunFam" id="3.30.565.10:FF:000006">
    <property type="entry name" value="Sensor histidine kinase WalK"/>
    <property type="match status" value="1"/>
</dbReference>
<dbReference type="Gene3D" id="6.10.340.10">
    <property type="match status" value="1"/>
</dbReference>
<dbReference type="AlphaFoldDB" id="A0A9X1V872"/>
<dbReference type="Pfam" id="PF02518">
    <property type="entry name" value="HATPase_c"/>
    <property type="match status" value="1"/>
</dbReference>
<dbReference type="SMART" id="SM00387">
    <property type="entry name" value="HATPase_c"/>
    <property type="match status" value="1"/>
</dbReference>
<dbReference type="Pfam" id="PF00512">
    <property type="entry name" value="HisKA"/>
    <property type="match status" value="1"/>
</dbReference>
<evidence type="ECO:0000256" key="4">
    <source>
        <dbReference type="ARBA" id="ARBA00022553"/>
    </source>
</evidence>
<evidence type="ECO:0000256" key="6">
    <source>
        <dbReference type="ARBA" id="ARBA00022777"/>
    </source>
</evidence>
<keyword evidence="13" id="KW-1185">Reference proteome</keyword>
<dbReference type="InterPro" id="IPR004358">
    <property type="entry name" value="Sig_transdc_His_kin-like_C"/>
</dbReference>